<proteinExistence type="predicted"/>
<accession>A0ABP8YER9</accession>
<name>A0ABP8YER9_9MICO</name>
<reference evidence="3" key="1">
    <citation type="journal article" date="2019" name="Int. J. Syst. Evol. Microbiol.">
        <title>The Global Catalogue of Microorganisms (GCM) 10K type strain sequencing project: providing services to taxonomists for standard genome sequencing and annotation.</title>
        <authorList>
            <consortium name="The Broad Institute Genomics Platform"/>
            <consortium name="The Broad Institute Genome Sequencing Center for Infectious Disease"/>
            <person name="Wu L."/>
            <person name="Ma J."/>
        </authorList>
    </citation>
    <scope>NUCLEOTIDE SEQUENCE [LARGE SCALE GENOMIC DNA]</scope>
    <source>
        <strain evidence="3">JCM 17975</strain>
    </source>
</reference>
<dbReference type="EMBL" id="BAABHM010000037">
    <property type="protein sequence ID" value="GAA4724869.1"/>
    <property type="molecule type" value="Genomic_DNA"/>
</dbReference>
<feature type="region of interest" description="Disordered" evidence="1">
    <location>
        <begin position="1"/>
        <end position="26"/>
    </location>
</feature>
<comment type="caution">
    <text evidence="2">The sequence shown here is derived from an EMBL/GenBank/DDBJ whole genome shotgun (WGS) entry which is preliminary data.</text>
</comment>
<organism evidence="2 3">
    <name type="scientific">Promicromonospora umidemergens</name>
    <dbReference type="NCBI Taxonomy" id="629679"/>
    <lineage>
        <taxon>Bacteria</taxon>
        <taxon>Bacillati</taxon>
        <taxon>Actinomycetota</taxon>
        <taxon>Actinomycetes</taxon>
        <taxon>Micrococcales</taxon>
        <taxon>Promicromonosporaceae</taxon>
        <taxon>Promicromonospora</taxon>
    </lineage>
</organism>
<keyword evidence="3" id="KW-1185">Reference proteome</keyword>
<dbReference type="Proteomes" id="UP001500843">
    <property type="component" value="Unassembled WGS sequence"/>
</dbReference>
<gene>
    <name evidence="2" type="ORF">GCM10023198_57400</name>
</gene>
<protein>
    <submittedName>
        <fullName evidence="2">Uncharacterized protein</fullName>
    </submittedName>
</protein>
<evidence type="ECO:0000313" key="3">
    <source>
        <dbReference type="Proteomes" id="UP001500843"/>
    </source>
</evidence>
<sequence length="124" mass="12766">MAVLWPGRQGTRERARPGLTTPCETQGTSGAVLAARLKAAAAVRSRSARAALRSSNELTALLAGPQLGITVVSITRYARARYNALGDLRHARAGMRGAGMSVPMLPDSLVSGIQSVGGDPAGDV</sequence>
<evidence type="ECO:0000256" key="1">
    <source>
        <dbReference type="SAM" id="MobiDB-lite"/>
    </source>
</evidence>
<evidence type="ECO:0000313" key="2">
    <source>
        <dbReference type="EMBL" id="GAA4724869.1"/>
    </source>
</evidence>